<feature type="domain" description="RNA polymerase sigma-70" evidence="8">
    <location>
        <begin position="417"/>
        <end position="443"/>
    </location>
</feature>
<dbReference type="InterPro" id="IPR013324">
    <property type="entry name" value="RNA_pol_sigma_r3/r4-like"/>
</dbReference>
<evidence type="ECO:0000313" key="9">
    <source>
        <dbReference type="EMBL" id="ETW99943.1"/>
    </source>
</evidence>
<dbReference type="CDD" id="cd06171">
    <property type="entry name" value="Sigma70_r4"/>
    <property type="match status" value="1"/>
</dbReference>
<dbReference type="HOGENOM" id="CLU_014793_7_2_7"/>
<organism evidence="9 10">
    <name type="scientific">Entotheonella factor</name>
    <dbReference type="NCBI Taxonomy" id="1429438"/>
    <lineage>
        <taxon>Bacteria</taxon>
        <taxon>Pseudomonadati</taxon>
        <taxon>Nitrospinota/Tectimicrobiota group</taxon>
        <taxon>Candidatus Tectimicrobiota</taxon>
        <taxon>Candidatus Entotheonellia</taxon>
        <taxon>Candidatus Entotheonellales</taxon>
        <taxon>Candidatus Entotheonellaceae</taxon>
        <taxon>Candidatus Entotheonella</taxon>
    </lineage>
</organism>
<reference evidence="9 10" key="1">
    <citation type="journal article" date="2014" name="Nature">
        <title>An environmental bacterial taxon with a large and distinct metabolic repertoire.</title>
        <authorList>
            <person name="Wilson M.C."/>
            <person name="Mori T."/>
            <person name="Ruckert C."/>
            <person name="Uria A.R."/>
            <person name="Helf M.J."/>
            <person name="Takada K."/>
            <person name="Gernert C."/>
            <person name="Steffens U.A."/>
            <person name="Heycke N."/>
            <person name="Schmitt S."/>
            <person name="Rinke C."/>
            <person name="Helfrich E.J."/>
            <person name="Brachmann A.O."/>
            <person name="Gurgui C."/>
            <person name="Wakimoto T."/>
            <person name="Kracht M."/>
            <person name="Crusemann M."/>
            <person name="Hentschel U."/>
            <person name="Abe I."/>
            <person name="Matsunaga S."/>
            <person name="Kalinowski J."/>
            <person name="Takeyama H."/>
            <person name="Piel J."/>
        </authorList>
    </citation>
    <scope>NUCLEOTIDE SEQUENCE [LARGE SCALE GENOMIC DNA]</scope>
    <source>
        <strain evidence="10">TSY1</strain>
    </source>
</reference>
<protein>
    <recommendedName>
        <fullName evidence="5">RNA polymerase sigma factor</fullName>
    </recommendedName>
</protein>
<dbReference type="GO" id="GO:0016987">
    <property type="term" value="F:sigma factor activity"/>
    <property type="evidence" value="ECO:0007669"/>
    <property type="project" value="UniProtKB-KW"/>
</dbReference>
<comment type="function">
    <text evidence="5">Sigma factors are initiation factors that promote the attachment of RNA polymerase to specific initiation sites and are then released.</text>
</comment>
<dbReference type="InterPro" id="IPR000943">
    <property type="entry name" value="RNA_pol_sigma70"/>
</dbReference>
<keyword evidence="2 5" id="KW-0731">Sigma factor</keyword>
<dbReference type="PANTHER" id="PTHR30603:SF47">
    <property type="entry name" value="RNA POLYMERASE SIGMA FACTOR SIGD, CHLOROPLASTIC"/>
    <property type="match status" value="1"/>
</dbReference>
<comment type="caution">
    <text evidence="9">The sequence shown here is derived from an EMBL/GenBank/DDBJ whole genome shotgun (WGS) entry which is preliminary data.</text>
</comment>
<keyword evidence="3 5" id="KW-0238">DNA-binding</keyword>
<dbReference type="InterPro" id="IPR036388">
    <property type="entry name" value="WH-like_DNA-bd_sf"/>
</dbReference>
<gene>
    <name evidence="9" type="ORF">ETSY1_13095</name>
</gene>
<feature type="region of interest" description="Disordered" evidence="6">
    <location>
        <begin position="31"/>
        <end position="57"/>
    </location>
</feature>
<dbReference type="PROSITE" id="PS00716">
    <property type="entry name" value="SIGMA70_2"/>
    <property type="match status" value="1"/>
</dbReference>
<evidence type="ECO:0000256" key="3">
    <source>
        <dbReference type="ARBA" id="ARBA00023125"/>
    </source>
</evidence>
<dbReference type="Proteomes" id="UP000019141">
    <property type="component" value="Unassembled WGS sequence"/>
</dbReference>
<dbReference type="InterPro" id="IPR050239">
    <property type="entry name" value="Sigma-70_RNA_pol_init_factors"/>
</dbReference>
<keyword evidence="4 5" id="KW-0804">Transcription</keyword>
<dbReference type="PATRIC" id="fig|1429438.4.peg.2620"/>
<evidence type="ECO:0000256" key="4">
    <source>
        <dbReference type="ARBA" id="ARBA00023163"/>
    </source>
</evidence>
<dbReference type="Pfam" id="PF04545">
    <property type="entry name" value="Sigma70_r4"/>
    <property type="match status" value="1"/>
</dbReference>
<dbReference type="InterPro" id="IPR007627">
    <property type="entry name" value="RNA_pol_sigma70_r2"/>
</dbReference>
<dbReference type="NCBIfam" id="TIGR02937">
    <property type="entry name" value="sigma70-ECF"/>
    <property type="match status" value="1"/>
</dbReference>
<comment type="similarity">
    <text evidence="5">Belongs to the sigma-70 factor family.</text>
</comment>
<dbReference type="SUPFAM" id="SSF88946">
    <property type="entry name" value="Sigma2 domain of RNA polymerase sigma factors"/>
    <property type="match status" value="1"/>
</dbReference>
<evidence type="ECO:0000259" key="8">
    <source>
        <dbReference type="PROSITE" id="PS00716"/>
    </source>
</evidence>
<dbReference type="EMBL" id="AZHW01000391">
    <property type="protein sequence ID" value="ETW99943.1"/>
    <property type="molecule type" value="Genomic_DNA"/>
</dbReference>
<keyword evidence="1 5" id="KW-0805">Transcription regulation</keyword>
<dbReference type="PROSITE" id="PS00715">
    <property type="entry name" value="SIGMA70_1"/>
    <property type="match status" value="1"/>
</dbReference>
<dbReference type="InterPro" id="IPR007624">
    <property type="entry name" value="RNA_pol_sigma70_r3"/>
</dbReference>
<evidence type="ECO:0000256" key="2">
    <source>
        <dbReference type="ARBA" id="ARBA00023082"/>
    </source>
</evidence>
<evidence type="ECO:0000259" key="7">
    <source>
        <dbReference type="PROSITE" id="PS00715"/>
    </source>
</evidence>
<accession>W4LPE3</accession>
<dbReference type="GO" id="GO:0003677">
    <property type="term" value="F:DNA binding"/>
    <property type="evidence" value="ECO:0007669"/>
    <property type="project" value="UniProtKB-KW"/>
</dbReference>
<dbReference type="Pfam" id="PF04542">
    <property type="entry name" value="Sigma70_r2"/>
    <property type="match status" value="1"/>
</dbReference>
<name>W4LPE3_ENTF1</name>
<dbReference type="InterPro" id="IPR007630">
    <property type="entry name" value="RNA_pol_sigma70_r4"/>
</dbReference>
<feature type="domain" description="RNA polymerase sigma-70" evidence="7">
    <location>
        <begin position="250"/>
        <end position="263"/>
    </location>
</feature>
<dbReference type="Gene3D" id="1.20.120.1810">
    <property type="match status" value="1"/>
</dbReference>
<dbReference type="SUPFAM" id="SSF88659">
    <property type="entry name" value="Sigma3 and sigma4 domains of RNA polymerase sigma factors"/>
    <property type="match status" value="2"/>
</dbReference>
<dbReference type="Pfam" id="PF04539">
    <property type="entry name" value="Sigma70_r3"/>
    <property type="match status" value="1"/>
</dbReference>
<dbReference type="GO" id="GO:0006352">
    <property type="term" value="P:DNA-templated transcription initiation"/>
    <property type="evidence" value="ECO:0007669"/>
    <property type="project" value="InterPro"/>
</dbReference>
<evidence type="ECO:0000256" key="6">
    <source>
        <dbReference type="SAM" id="MobiDB-lite"/>
    </source>
</evidence>
<evidence type="ECO:0000256" key="1">
    <source>
        <dbReference type="ARBA" id="ARBA00023015"/>
    </source>
</evidence>
<dbReference type="InterPro" id="IPR014284">
    <property type="entry name" value="RNA_pol_sigma-70_dom"/>
</dbReference>
<dbReference type="PANTHER" id="PTHR30603">
    <property type="entry name" value="RNA POLYMERASE SIGMA FACTOR RPO"/>
    <property type="match status" value="1"/>
</dbReference>
<sequence length="457" mass="52732">MQPSKYDLSLLDMIKDDRDSITLFSHDTPDRILGAADRSTPHAPDAEGPQQRQSEGEDVVARYFDDVRHFSLLNREQELSLWQRITRLKDRGRQMLLTSPAALPTLTRVWNQIKHGELSLTQIMEIEAPDDLQAPDDLKVYEEAFGNAVAARQLLETASSRRMRWQHYCEWHLAWMALKCKDSLYDMLRIDLQQAHERHPGDAELGAAWRAWSRVQWHLEQAKTCVLQANLRLVVYIARTYRHTDLPLLDLVQEGNLGLMRAIDKFEPERRVKFVTYAYWWIRQAIGRGIIQQGRTIRLPSHTIERHNKLLATARQFRQDSGQTADVEELGAALGYSPKDIEDLRLVTQSLVPLQQTVGEAGRELADILPADQELEPDEMLTHAQLKQCIVDCLDTLSPREAFILRQRFGFDEEPQSLREIGDALGLSRERVRQIEKSALKRLRQSTDYETLADFIP</sequence>
<dbReference type="InterPro" id="IPR013325">
    <property type="entry name" value="RNA_pol_sigma_r2"/>
</dbReference>
<dbReference type="Gene3D" id="1.10.10.10">
    <property type="entry name" value="Winged helix-like DNA-binding domain superfamily/Winged helix DNA-binding domain"/>
    <property type="match status" value="2"/>
</dbReference>
<proteinExistence type="inferred from homology"/>
<evidence type="ECO:0000256" key="5">
    <source>
        <dbReference type="RuleBase" id="RU362124"/>
    </source>
</evidence>
<keyword evidence="10" id="KW-1185">Reference proteome</keyword>
<evidence type="ECO:0000313" key="10">
    <source>
        <dbReference type="Proteomes" id="UP000019141"/>
    </source>
</evidence>
<dbReference type="PRINTS" id="PR00046">
    <property type="entry name" value="SIGMA70FCT"/>
</dbReference>
<dbReference type="AlphaFoldDB" id="W4LPE3"/>